<reference evidence="10" key="1">
    <citation type="submission" date="2025-08" db="UniProtKB">
        <authorList>
            <consortium name="RefSeq"/>
        </authorList>
    </citation>
    <scope>IDENTIFICATION</scope>
    <source>
        <tissue evidence="10">Silk gland</tissue>
    </source>
</reference>
<evidence type="ECO:0000256" key="4">
    <source>
        <dbReference type="PIRSR" id="PIRSR607724-1"/>
    </source>
</evidence>
<proteinExistence type="inferred from homology"/>
<keyword evidence="9" id="KW-1185">Reference proteome</keyword>
<dbReference type="Proteomes" id="UP000504629">
    <property type="component" value="Unplaced"/>
</dbReference>
<dbReference type="InterPro" id="IPR046372">
    <property type="entry name" value="PARG_cat_C"/>
</dbReference>
<dbReference type="GO" id="GO:0005975">
    <property type="term" value="P:carbohydrate metabolic process"/>
    <property type="evidence" value="ECO:0007669"/>
    <property type="project" value="InterPro"/>
</dbReference>
<evidence type="ECO:0000256" key="2">
    <source>
        <dbReference type="ARBA" id="ARBA00012255"/>
    </source>
</evidence>
<dbReference type="GO" id="GO:0009225">
    <property type="term" value="P:nucleotide-sugar metabolic process"/>
    <property type="evidence" value="ECO:0007669"/>
    <property type="project" value="TreeGrafter"/>
</dbReference>
<dbReference type="GO" id="GO:0004649">
    <property type="term" value="F:poly(ADP-ribose) glycohydrolase activity"/>
    <property type="evidence" value="ECO:0007669"/>
    <property type="project" value="UniProtKB-EC"/>
</dbReference>
<gene>
    <name evidence="10" type="primary">LOC114248767</name>
</gene>
<evidence type="ECO:0000256" key="5">
    <source>
        <dbReference type="PIRSR" id="PIRSR607724-2"/>
    </source>
</evidence>
<dbReference type="GO" id="GO:0006282">
    <property type="term" value="P:regulation of DNA repair"/>
    <property type="evidence" value="ECO:0007669"/>
    <property type="project" value="InterPro"/>
</dbReference>
<dbReference type="Pfam" id="PF05028">
    <property type="entry name" value="PARG_cat_C"/>
    <property type="match status" value="1"/>
</dbReference>
<organism evidence="9 10">
    <name type="scientific">Bombyx mandarina</name>
    <name type="common">Wild silk moth</name>
    <name type="synonym">Wild silkworm</name>
    <dbReference type="NCBI Taxonomy" id="7092"/>
    <lineage>
        <taxon>Eukaryota</taxon>
        <taxon>Metazoa</taxon>
        <taxon>Ecdysozoa</taxon>
        <taxon>Arthropoda</taxon>
        <taxon>Hexapoda</taxon>
        <taxon>Insecta</taxon>
        <taxon>Pterygota</taxon>
        <taxon>Neoptera</taxon>
        <taxon>Endopterygota</taxon>
        <taxon>Lepidoptera</taxon>
        <taxon>Glossata</taxon>
        <taxon>Ditrysia</taxon>
        <taxon>Bombycoidea</taxon>
        <taxon>Bombycidae</taxon>
        <taxon>Bombycinae</taxon>
        <taxon>Bombyx</taxon>
    </lineage>
</organism>
<evidence type="ECO:0000256" key="1">
    <source>
        <dbReference type="ARBA" id="ARBA00009545"/>
    </source>
</evidence>
<evidence type="ECO:0000313" key="9">
    <source>
        <dbReference type="Proteomes" id="UP000504629"/>
    </source>
</evidence>
<evidence type="ECO:0000256" key="3">
    <source>
        <dbReference type="ARBA" id="ARBA00022801"/>
    </source>
</evidence>
<protein>
    <recommendedName>
        <fullName evidence="2">poly(ADP-ribose) glycohydrolase</fullName>
        <ecNumber evidence="2">3.2.1.143</ecNumber>
    </recommendedName>
</protein>
<sequence length="664" mass="74925">MSTVTKSWLGVPISEIRGSQSPWGAPEFPLVVPAYNHSVLYHVQNGRPIDGDRPPKPQIGRDKWDHEFVRMPCSNQSLYPFEDSNGDCHLKKRWEVIESSLWKPIRDSRELANTILSYNTKFKKIWKFKALHKLFSEYLDEEETQYFFDVTLPEIAKLALALPKLIQSPIPLLKQHKNYSISLSQQQIASILANAFFCTFPRRNTKKKSSEYSSYPHINFYTLYETDGSESVLEKLKCLCHYFRRVCTKVPGGVVTWTRRSVPPRGCPAWGSSGSPLSSLPLHVDSDTTIEDAHGLIQVDFANKYLGGGVLNYGCVQEEIRFVICPELMVSMLFTEVLRPNEALLIVGCERYSRYTGYASTFQWAGDYRDETPLDSSGRRRCAVLAIDALPYPSTVQEYREEMLTRELNKAWIGFTFHADPESSTLQYPGVATGNWGCGAFGGSPRLKGLLQAMAAAQAGRPLAYFTFGDAELRDHIVDVYNALAKCGVTVGQLYRLIVRFSKTNVLRSDLYDFLHQVLRDGEVDKLRGTQHERMETDSTPGTSTMELSDSLQTELLKEFTSTDSPDLFSTDESLIEIKIDKSDPSDNTGCHSQLSNCTSKLFDEMQKLDEEDGLTSLSMPQESPLEQNASCDGDLPKRPADATSELKARVNRKITDYFSRKPV</sequence>
<feature type="region of interest" description="Disordered" evidence="6">
    <location>
        <begin position="610"/>
        <end position="648"/>
    </location>
</feature>
<feature type="active site" evidence="4">
    <location>
        <position position="319"/>
    </location>
</feature>
<dbReference type="RefSeq" id="XP_028037988.1">
    <property type="nucleotide sequence ID" value="XM_028182187.1"/>
</dbReference>
<evidence type="ECO:0000313" key="10">
    <source>
        <dbReference type="RefSeq" id="XP_028037988.1"/>
    </source>
</evidence>
<evidence type="ECO:0000259" key="7">
    <source>
        <dbReference type="Pfam" id="PF05028"/>
    </source>
</evidence>
<name>A0A6J2K8R1_BOMMA</name>
<feature type="binding site" evidence="5">
    <location>
        <position position="317"/>
    </location>
    <ligand>
        <name>substrate</name>
    </ligand>
</feature>
<evidence type="ECO:0000259" key="8">
    <source>
        <dbReference type="Pfam" id="PF20811"/>
    </source>
</evidence>
<dbReference type="PANTHER" id="PTHR12837:SF15">
    <property type="entry name" value="POLY(ADP-RIBOSE) GLYCOHYDROLASE"/>
    <property type="match status" value="1"/>
</dbReference>
<comment type="similarity">
    <text evidence="1">Belongs to the poly(ADP-ribose) glycohydrolase family.</text>
</comment>
<dbReference type="InterPro" id="IPR007724">
    <property type="entry name" value="Poly_GlycHdrlase"/>
</dbReference>
<keyword evidence="3" id="KW-0378">Hydrolase</keyword>
<feature type="compositionally biased region" description="Polar residues" evidence="6">
    <location>
        <begin position="616"/>
        <end position="631"/>
    </location>
</feature>
<dbReference type="InterPro" id="IPR048362">
    <property type="entry name" value="PARG_helical"/>
</dbReference>
<evidence type="ECO:0000256" key="6">
    <source>
        <dbReference type="SAM" id="MobiDB-lite"/>
    </source>
</evidence>
<feature type="domain" description="PARG helical" evidence="8">
    <location>
        <begin position="139"/>
        <end position="259"/>
    </location>
</feature>
<feature type="binding site" evidence="5">
    <location>
        <position position="358"/>
    </location>
    <ligand>
        <name>substrate</name>
    </ligand>
</feature>
<dbReference type="OrthoDB" id="1937899at2759"/>
<feature type="binding site" evidence="5">
    <location>
        <position position="303"/>
    </location>
    <ligand>
        <name>substrate</name>
    </ligand>
</feature>
<dbReference type="Pfam" id="PF20811">
    <property type="entry name" value="PARG_cat_N"/>
    <property type="match status" value="1"/>
</dbReference>
<dbReference type="CTD" id="8505"/>
<feature type="active site" evidence="4">
    <location>
        <position position="300"/>
    </location>
</feature>
<dbReference type="GO" id="GO:1990966">
    <property type="term" value="P:ATP generation from poly-ADP-D-ribose"/>
    <property type="evidence" value="ECO:0007669"/>
    <property type="project" value="TreeGrafter"/>
</dbReference>
<feature type="compositionally biased region" description="Basic and acidic residues" evidence="6">
    <location>
        <begin position="635"/>
        <end position="648"/>
    </location>
</feature>
<accession>A0A6J2K8R1</accession>
<dbReference type="KEGG" id="bman:114248767"/>
<feature type="active site" evidence="4">
    <location>
        <position position="318"/>
    </location>
</feature>
<feature type="domain" description="PARG catalytic Macro" evidence="7">
    <location>
        <begin position="268"/>
        <end position="474"/>
    </location>
</feature>
<dbReference type="EC" id="3.2.1.143" evidence="2"/>
<dbReference type="GeneID" id="114248767"/>
<dbReference type="GO" id="GO:0005737">
    <property type="term" value="C:cytoplasm"/>
    <property type="evidence" value="ECO:0007669"/>
    <property type="project" value="TreeGrafter"/>
</dbReference>
<dbReference type="PANTHER" id="PTHR12837">
    <property type="entry name" value="POLY ADP-RIBOSE GLYCOHYDROLASE"/>
    <property type="match status" value="1"/>
</dbReference>
<dbReference type="AlphaFoldDB" id="A0A6J2K8R1"/>
<dbReference type="GO" id="GO:0005634">
    <property type="term" value="C:nucleus"/>
    <property type="evidence" value="ECO:0007669"/>
    <property type="project" value="TreeGrafter"/>
</dbReference>